<evidence type="ECO:0000259" key="7">
    <source>
        <dbReference type="Pfam" id="PF01321"/>
    </source>
</evidence>
<dbReference type="FunFam" id="3.90.230.10:FF:000014">
    <property type="entry name" value="Aminopeptidase P family protein"/>
    <property type="match status" value="1"/>
</dbReference>
<dbReference type="InterPro" id="IPR001714">
    <property type="entry name" value="Pept_M24_MAP"/>
</dbReference>
<accession>A0A8J3EVZ2</accession>
<dbReference type="Gene3D" id="3.40.350.10">
    <property type="entry name" value="Creatinase/prolidase N-terminal domain"/>
    <property type="match status" value="1"/>
</dbReference>
<evidence type="ECO:0000256" key="3">
    <source>
        <dbReference type="ARBA" id="ARBA00022723"/>
    </source>
</evidence>
<dbReference type="Pfam" id="PF01321">
    <property type="entry name" value="Creatinase_N"/>
    <property type="match status" value="1"/>
</dbReference>
<sequence length="364" mass="40738">MEHRIQNLSTWLKEQDIQLGFITSTENVFYLTNFHCNPHERLLAVLVFPNEEPILVCPQMEVGHVKHAGWKYDVIGFNDSQDPWAMIQESLAKRNITVSRMAIEKEHLLVQRYEKLLQLFPGVQFLAAEEKLHDLRLIKDQEEIRRMQAAADAADMACQIIVDRIAEGKTEMDLIAEMEYEMKKKGFAKTSFSTLILTGANSALPHGNPGTNAIKKGEFVLMDLGFIVDGYCSDITRTVMFGEPNEQQREIYETVLKGQLAAIDVSKPGETLGNVDRAARNIIADAGYGEYFVHRIGHGLGIGIHDYPSVNDSNTGIIKTGMSYTIEPGIYVPNVGGVRIEDDIVITETGALTLTKFPKDLIIL</sequence>
<dbReference type="EMBL" id="BMHB01000001">
    <property type="protein sequence ID" value="GGI10197.1"/>
    <property type="molecule type" value="Genomic_DNA"/>
</dbReference>
<dbReference type="InterPro" id="IPR000994">
    <property type="entry name" value="Pept_M24"/>
</dbReference>
<proteinExistence type="inferred from homology"/>
<dbReference type="InterPro" id="IPR000587">
    <property type="entry name" value="Creatinase_N"/>
</dbReference>
<evidence type="ECO:0000313" key="9">
    <source>
        <dbReference type="Proteomes" id="UP000626244"/>
    </source>
</evidence>
<dbReference type="Gene3D" id="3.90.230.10">
    <property type="entry name" value="Creatinase/methionine aminopeptidase superfamily"/>
    <property type="match status" value="1"/>
</dbReference>
<dbReference type="GO" id="GO:0008235">
    <property type="term" value="F:metalloexopeptidase activity"/>
    <property type="evidence" value="ECO:0007669"/>
    <property type="project" value="UniProtKB-ARBA"/>
</dbReference>
<keyword evidence="4" id="KW-0378">Hydrolase</keyword>
<dbReference type="GO" id="GO:0004177">
    <property type="term" value="F:aminopeptidase activity"/>
    <property type="evidence" value="ECO:0007669"/>
    <property type="project" value="UniProtKB-ARBA"/>
</dbReference>
<keyword evidence="9" id="KW-1185">Reference proteome</keyword>
<feature type="domain" description="Creatinase N-terminal" evidence="7">
    <location>
        <begin position="4"/>
        <end position="138"/>
    </location>
</feature>
<organism evidence="8 9">
    <name type="scientific">Gottfriedia solisilvae</name>
    <dbReference type="NCBI Taxonomy" id="1516104"/>
    <lineage>
        <taxon>Bacteria</taxon>
        <taxon>Bacillati</taxon>
        <taxon>Bacillota</taxon>
        <taxon>Bacilli</taxon>
        <taxon>Bacillales</taxon>
        <taxon>Bacillaceae</taxon>
        <taxon>Gottfriedia</taxon>
    </lineage>
</organism>
<comment type="cofactor">
    <cofactor evidence="1">
        <name>Mn(2+)</name>
        <dbReference type="ChEBI" id="CHEBI:29035"/>
    </cofactor>
</comment>
<dbReference type="GO" id="GO:0046872">
    <property type="term" value="F:metal ion binding"/>
    <property type="evidence" value="ECO:0007669"/>
    <property type="project" value="UniProtKB-KW"/>
</dbReference>
<protein>
    <submittedName>
        <fullName evidence="8">Xaa-Pro dipeptidase</fullName>
    </submittedName>
</protein>
<dbReference type="InterPro" id="IPR050659">
    <property type="entry name" value="Peptidase_M24B"/>
</dbReference>
<feature type="domain" description="Peptidase M24" evidence="6">
    <location>
        <begin position="146"/>
        <end position="348"/>
    </location>
</feature>
<evidence type="ECO:0000256" key="1">
    <source>
        <dbReference type="ARBA" id="ARBA00001936"/>
    </source>
</evidence>
<evidence type="ECO:0000313" key="8">
    <source>
        <dbReference type="EMBL" id="GGI10197.1"/>
    </source>
</evidence>
<dbReference type="InterPro" id="IPR036005">
    <property type="entry name" value="Creatinase/aminopeptidase-like"/>
</dbReference>
<reference evidence="9" key="1">
    <citation type="journal article" date="2019" name="Int. J. Syst. Evol. Microbiol.">
        <title>The Global Catalogue of Microorganisms (GCM) 10K type strain sequencing project: providing services to taxonomists for standard genome sequencing and annotation.</title>
        <authorList>
            <consortium name="The Broad Institute Genomics Platform"/>
            <consortium name="The Broad Institute Genome Sequencing Center for Infectious Disease"/>
            <person name="Wu L."/>
            <person name="Ma J."/>
        </authorList>
    </citation>
    <scope>NUCLEOTIDE SEQUENCE [LARGE SCALE GENOMIC DNA]</scope>
    <source>
        <strain evidence="9">CGMCC 1.14993</strain>
    </source>
</reference>
<dbReference type="Pfam" id="PF00557">
    <property type="entry name" value="Peptidase_M24"/>
    <property type="match status" value="1"/>
</dbReference>
<dbReference type="PANTHER" id="PTHR46112:SF10">
    <property type="entry name" value="DIPEPTIDASE YKVY-RELATED"/>
    <property type="match status" value="1"/>
</dbReference>
<dbReference type="PROSITE" id="PS00491">
    <property type="entry name" value="PROLINE_PEPTIDASE"/>
    <property type="match status" value="1"/>
</dbReference>
<dbReference type="SUPFAM" id="SSF55920">
    <property type="entry name" value="Creatinase/aminopeptidase"/>
    <property type="match status" value="1"/>
</dbReference>
<gene>
    <name evidence="8" type="ORF">GCM10007380_01580</name>
</gene>
<dbReference type="Proteomes" id="UP000626244">
    <property type="component" value="Unassembled WGS sequence"/>
</dbReference>
<comment type="caution">
    <text evidence="8">The sequence shown here is derived from an EMBL/GenBank/DDBJ whole genome shotgun (WGS) entry which is preliminary data.</text>
</comment>
<evidence type="ECO:0000256" key="2">
    <source>
        <dbReference type="ARBA" id="ARBA00008766"/>
    </source>
</evidence>
<name>A0A8J3EVZ2_9BACI</name>
<evidence type="ECO:0000259" key="6">
    <source>
        <dbReference type="Pfam" id="PF00557"/>
    </source>
</evidence>
<dbReference type="PANTHER" id="PTHR46112">
    <property type="entry name" value="AMINOPEPTIDASE"/>
    <property type="match status" value="1"/>
</dbReference>
<dbReference type="SUPFAM" id="SSF53092">
    <property type="entry name" value="Creatinase/prolidase N-terminal domain"/>
    <property type="match status" value="1"/>
</dbReference>
<keyword evidence="3" id="KW-0479">Metal-binding</keyword>
<dbReference type="RefSeq" id="WP_088002846.1">
    <property type="nucleotide sequence ID" value="NZ_BMHB01000001.1"/>
</dbReference>
<comment type="similarity">
    <text evidence="2">Belongs to the peptidase M24B family.</text>
</comment>
<dbReference type="InterPro" id="IPR001131">
    <property type="entry name" value="Peptidase_M24B_aminopep-P_CS"/>
</dbReference>
<keyword evidence="5" id="KW-0464">Manganese</keyword>
<dbReference type="OrthoDB" id="9806388at2"/>
<evidence type="ECO:0000256" key="5">
    <source>
        <dbReference type="ARBA" id="ARBA00023211"/>
    </source>
</evidence>
<evidence type="ECO:0000256" key="4">
    <source>
        <dbReference type="ARBA" id="ARBA00022801"/>
    </source>
</evidence>
<dbReference type="AlphaFoldDB" id="A0A8J3EVZ2"/>
<dbReference type="InterPro" id="IPR029149">
    <property type="entry name" value="Creatin/AminoP/Spt16_N"/>
</dbReference>
<dbReference type="PRINTS" id="PR00599">
    <property type="entry name" value="MAPEPTIDASE"/>
</dbReference>
<dbReference type="CDD" id="cd01092">
    <property type="entry name" value="APP-like"/>
    <property type="match status" value="1"/>
</dbReference>